<feature type="domain" description="AMP-dependent synthetase/ligase" evidence="1">
    <location>
        <begin position="514"/>
        <end position="572"/>
    </location>
</feature>
<dbReference type="SUPFAM" id="SSF56801">
    <property type="entry name" value="Acetyl-CoA synthetase-like"/>
    <property type="match status" value="1"/>
</dbReference>
<dbReference type="PATRIC" id="fig|1632867.3.peg.1206"/>
<name>A0A0F3IGT2_9GAMM</name>
<dbReference type="GO" id="GO:0003824">
    <property type="term" value="F:catalytic activity"/>
    <property type="evidence" value="ECO:0007669"/>
    <property type="project" value="InterPro"/>
</dbReference>
<dbReference type="AlphaFoldDB" id="A0A0F3IGT2"/>
<dbReference type="Gene3D" id="3.30.559.10">
    <property type="entry name" value="Chloramphenicol acetyltransferase-like domain"/>
    <property type="match status" value="1"/>
</dbReference>
<reference evidence="4" key="1">
    <citation type="submission" date="2015-03" db="EMBL/GenBank/DDBJ databases">
        <title>Draft genome sequence of a novel methanotroph (Sn10-6) isolated from flooded ricefield rhizosphere in India.</title>
        <authorList>
            <person name="Pandit P.S."/>
            <person name="Pore S.D."/>
            <person name="Arora P."/>
            <person name="Kapse N.G."/>
            <person name="Dhakephalkar P.K."/>
            <person name="Rahalkar M.C."/>
        </authorList>
    </citation>
    <scope>NUCLEOTIDE SEQUENCE [LARGE SCALE GENOMIC DNA]</scope>
    <source>
        <strain evidence="4">Sn10-6</strain>
    </source>
</reference>
<dbReference type="OrthoDB" id="9757559at2"/>
<dbReference type="SUPFAM" id="SSF52777">
    <property type="entry name" value="CoA-dependent acyltransferases"/>
    <property type="match status" value="2"/>
</dbReference>
<accession>A0A0F3IGT2</accession>
<sequence>MINTSYSNSAEALAKRFLALPPDKQQQFYNKLRQQGVDFKALPIPTGADNQAPLSLFQQGLWVLHELDTANTAYHIAGAIQITGHVDVNTVRSAFTALMLRHDSLRSVFKAEDGLASINILTDCDLPFIYHDLTNHFDAEAEAQVLAETAVLTPFALAEQPAWRLVVIKRAEHDYELNLVLHHLIADGWSMTLLLSEFAELYQAELNGVSAERAKLPIRYADYARWQRAWTAAGAYDQQLAYWTDLLSGEQPVIELPYDYPRPNQPRQAGGRITFSLSETANQALATLAQEYQASPFMVLLAGFAVLLYRYSGQTDLRLGLPLATRQRPETQQLIGYLVNTVVFVCRIQGQDSFVSVLSQTKQRLLDAEAHPDVPFEHVVDAINPERRLGQNPLFQILVNHQQITDSLAIHGWHIQSQQLDNRAAQFDLSLDTQQDRHGHINGFFTYASELFAANTIQRLSDAYQHLLSELLAAPEQPIAWHSLVNQDFVSYRMEYLDGTEQVSYVHQRIHMMAQSQPNAIALIDGETRLSYGELERQSNRLAHSLQHSGLKPDDIVGLVLSRTVNSVVAML</sequence>
<gene>
    <name evidence="3" type="ORF">VZ94_14120</name>
</gene>
<dbReference type="RefSeq" id="WP_045779721.1">
    <property type="nucleotide sequence ID" value="NZ_LAJX01000143.1"/>
</dbReference>
<dbReference type="CDD" id="cd19531">
    <property type="entry name" value="LCL_NRPS-like"/>
    <property type="match status" value="1"/>
</dbReference>
<dbReference type="Gene3D" id="3.40.50.12780">
    <property type="entry name" value="N-terminal domain of ligase-like"/>
    <property type="match status" value="1"/>
</dbReference>
<dbReference type="EMBL" id="LAJX01000143">
    <property type="protein sequence ID" value="KJV06010.1"/>
    <property type="molecule type" value="Genomic_DNA"/>
</dbReference>
<evidence type="ECO:0000259" key="1">
    <source>
        <dbReference type="Pfam" id="PF00501"/>
    </source>
</evidence>
<evidence type="ECO:0000259" key="2">
    <source>
        <dbReference type="Pfam" id="PF00668"/>
    </source>
</evidence>
<dbReference type="Pfam" id="PF00501">
    <property type="entry name" value="AMP-binding"/>
    <property type="match status" value="1"/>
</dbReference>
<dbReference type="Gene3D" id="3.30.559.30">
    <property type="entry name" value="Nonribosomal peptide synthetase, condensation domain"/>
    <property type="match status" value="1"/>
</dbReference>
<organism evidence="3 4">
    <name type="scientific">Methylocucumis oryzae</name>
    <dbReference type="NCBI Taxonomy" id="1632867"/>
    <lineage>
        <taxon>Bacteria</taxon>
        <taxon>Pseudomonadati</taxon>
        <taxon>Pseudomonadota</taxon>
        <taxon>Gammaproteobacteria</taxon>
        <taxon>Methylococcales</taxon>
        <taxon>Methylococcaceae</taxon>
        <taxon>Methylocucumis</taxon>
    </lineage>
</organism>
<dbReference type="Pfam" id="PF00668">
    <property type="entry name" value="Condensation"/>
    <property type="match status" value="1"/>
</dbReference>
<dbReference type="InterPro" id="IPR000873">
    <property type="entry name" value="AMP-dep_synth/lig_dom"/>
</dbReference>
<dbReference type="PANTHER" id="PTHR45398">
    <property type="match status" value="1"/>
</dbReference>
<proteinExistence type="predicted"/>
<reference evidence="3 4" key="2">
    <citation type="journal article" date="2016" name="Microb. Ecol.">
        <title>Genome Characteristics of a Novel Type I Methanotroph (Sn10-6) Isolated from a Flooded Indian Rice Field.</title>
        <authorList>
            <person name="Rahalkar M.C."/>
            <person name="Pandit P.S."/>
            <person name="Dhakephalkar P.K."/>
            <person name="Pore S."/>
            <person name="Arora P."/>
            <person name="Kapse N."/>
        </authorList>
    </citation>
    <scope>NUCLEOTIDE SEQUENCE [LARGE SCALE GENOMIC DNA]</scope>
    <source>
        <strain evidence="3 4">Sn10-6</strain>
    </source>
</reference>
<comment type="caution">
    <text evidence="3">The sequence shown here is derived from an EMBL/GenBank/DDBJ whole genome shotgun (WGS) entry which is preliminary data.</text>
</comment>
<dbReference type="InterPro" id="IPR023213">
    <property type="entry name" value="CAT-like_dom_sf"/>
</dbReference>
<feature type="domain" description="Condensation" evidence="2">
    <location>
        <begin position="50"/>
        <end position="487"/>
    </location>
</feature>
<keyword evidence="4" id="KW-1185">Reference proteome</keyword>
<protein>
    <submittedName>
        <fullName evidence="3">Uncharacterized protein</fullName>
    </submittedName>
</protein>
<dbReference type="InterPro" id="IPR001242">
    <property type="entry name" value="Condensation_dom"/>
</dbReference>
<feature type="non-terminal residue" evidence="3">
    <location>
        <position position="572"/>
    </location>
</feature>
<dbReference type="PANTHER" id="PTHR45398:SF1">
    <property type="entry name" value="ENZYME, PUTATIVE (JCVI)-RELATED"/>
    <property type="match status" value="1"/>
</dbReference>
<evidence type="ECO:0000313" key="3">
    <source>
        <dbReference type="EMBL" id="KJV06010.1"/>
    </source>
</evidence>
<evidence type="ECO:0000313" key="4">
    <source>
        <dbReference type="Proteomes" id="UP000033684"/>
    </source>
</evidence>
<dbReference type="InterPro" id="IPR042099">
    <property type="entry name" value="ANL_N_sf"/>
</dbReference>
<dbReference type="Proteomes" id="UP000033684">
    <property type="component" value="Unassembled WGS sequence"/>
</dbReference>